<dbReference type="EMBL" id="FNLC01000001">
    <property type="protein sequence ID" value="SDQ46360.1"/>
    <property type="molecule type" value="Genomic_DNA"/>
</dbReference>
<name>A0A1H1B363_NATTX</name>
<dbReference type="Gene3D" id="3.40.50.620">
    <property type="entry name" value="HUPs"/>
    <property type="match status" value="1"/>
</dbReference>
<evidence type="ECO:0000313" key="4">
    <source>
        <dbReference type="Proteomes" id="UP000198848"/>
    </source>
</evidence>
<reference evidence="4" key="1">
    <citation type="submission" date="2016-10" db="EMBL/GenBank/DDBJ databases">
        <authorList>
            <person name="Varghese N."/>
            <person name="Submissions S."/>
        </authorList>
    </citation>
    <scope>NUCLEOTIDE SEQUENCE [LARGE SCALE GENOMIC DNA]</scope>
    <source>
        <strain evidence="4">DSM 24767</strain>
    </source>
</reference>
<accession>A0A1H1B363</accession>
<dbReference type="InterPro" id="IPR014729">
    <property type="entry name" value="Rossmann-like_a/b/a_fold"/>
</dbReference>
<dbReference type="RefSeq" id="WP_090377930.1">
    <property type="nucleotide sequence ID" value="NZ_FNLC01000001.1"/>
</dbReference>
<evidence type="ECO:0000256" key="1">
    <source>
        <dbReference type="ARBA" id="ARBA00008791"/>
    </source>
</evidence>
<dbReference type="PANTHER" id="PTHR46268:SF6">
    <property type="entry name" value="UNIVERSAL STRESS PROTEIN UP12"/>
    <property type="match status" value="1"/>
</dbReference>
<sequence length="151" mass="15900">MYDSILVATDGSESGTAAADHAIELAAQFDATLYGLTVLESRTDYDNAIVDPEEVARRRTERAESLLADLESAAADVGVAVETAMKSGVSHEEILAAAGEYDVDAIVVGGQGRSSFRRSLLGSTVDAVVRFTDRPVVVVTGDEDETTSPPH</sequence>
<dbReference type="CDD" id="cd00293">
    <property type="entry name" value="USP-like"/>
    <property type="match status" value="1"/>
</dbReference>
<feature type="domain" description="UspA" evidence="2">
    <location>
        <begin position="1"/>
        <end position="139"/>
    </location>
</feature>
<dbReference type="OrthoDB" id="105697at2157"/>
<dbReference type="Pfam" id="PF00582">
    <property type="entry name" value="Usp"/>
    <property type="match status" value="1"/>
</dbReference>
<dbReference type="PRINTS" id="PR01438">
    <property type="entry name" value="UNVRSLSTRESS"/>
</dbReference>
<dbReference type="InterPro" id="IPR006016">
    <property type="entry name" value="UspA"/>
</dbReference>
<keyword evidence="4" id="KW-1185">Reference proteome</keyword>
<dbReference type="InterPro" id="IPR006015">
    <property type="entry name" value="Universal_stress_UspA"/>
</dbReference>
<dbReference type="AlphaFoldDB" id="A0A1H1B363"/>
<proteinExistence type="inferred from homology"/>
<evidence type="ECO:0000259" key="2">
    <source>
        <dbReference type="Pfam" id="PF00582"/>
    </source>
</evidence>
<dbReference type="SUPFAM" id="SSF52402">
    <property type="entry name" value="Adenine nucleotide alpha hydrolases-like"/>
    <property type="match status" value="1"/>
</dbReference>
<evidence type="ECO:0000313" key="3">
    <source>
        <dbReference type="EMBL" id="SDQ46360.1"/>
    </source>
</evidence>
<comment type="similarity">
    <text evidence="1">Belongs to the universal stress protein A family.</text>
</comment>
<gene>
    <name evidence="3" type="ORF">SAMN04489842_0906</name>
</gene>
<dbReference type="STRING" id="1095778.SAMN04489842_0906"/>
<dbReference type="Proteomes" id="UP000198848">
    <property type="component" value="Unassembled WGS sequence"/>
</dbReference>
<organism evidence="3 4">
    <name type="scientific">Natronobacterium texcoconense</name>
    <dbReference type="NCBI Taxonomy" id="1095778"/>
    <lineage>
        <taxon>Archaea</taxon>
        <taxon>Methanobacteriati</taxon>
        <taxon>Methanobacteriota</taxon>
        <taxon>Stenosarchaea group</taxon>
        <taxon>Halobacteria</taxon>
        <taxon>Halobacteriales</taxon>
        <taxon>Natrialbaceae</taxon>
        <taxon>Natronobacterium</taxon>
    </lineage>
</organism>
<protein>
    <submittedName>
        <fullName evidence="3">Nucleotide-binding universal stress protein, UspA family</fullName>
    </submittedName>
</protein>
<dbReference type="PANTHER" id="PTHR46268">
    <property type="entry name" value="STRESS RESPONSE PROTEIN NHAX"/>
    <property type="match status" value="1"/>
</dbReference>